<dbReference type="GO" id="GO:0016149">
    <property type="term" value="F:translation release factor activity, codon specific"/>
    <property type="evidence" value="ECO:0007669"/>
    <property type="project" value="InterPro"/>
</dbReference>
<comment type="caution">
    <text evidence="6">The sequence shown here is derived from an EMBL/GenBank/DDBJ whole genome shotgun (WGS) entry which is preliminary data.</text>
</comment>
<keyword evidence="7" id="KW-1185">Reference proteome</keyword>
<dbReference type="Gene3D" id="3.30.70.1660">
    <property type="match status" value="1"/>
</dbReference>
<dbReference type="Gene3D" id="1.20.58.410">
    <property type="entry name" value="Release factor"/>
    <property type="match status" value="1"/>
</dbReference>
<gene>
    <name evidence="6" type="ORF">TorRG33x02_146270</name>
</gene>
<dbReference type="PANTHER" id="PTHR43116:SF3">
    <property type="entry name" value="CLASS I PEPTIDE CHAIN RELEASE FACTOR"/>
    <property type="match status" value="1"/>
</dbReference>
<organism evidence="6 7">
    <name type="scientific">Trema orientale</name>
    <name type="common">Charcoal tree</name>
    <name type="synonym">Celtis orientalis</name>
    <dbReference type="NCBI Taxonomy" id="63057"/>
    <lineage>
        <taxon>Eukaryota</taxon>
        <taxon>Viridiplantae</taxon>
        <taxon>Streptophyta</taxon>
        <taxon>Embryophyta</taxon>
        <taxon>Tracheophyta</taxon>
        <taxon>Spermatophyta</taxon>
        <taxon>Magnoliopsida</taxon>
        <taxon>eudicotyledons</taxon>
        <taxon>Gunneridae</taxon>
        <taxon>Pentapetalae</taxon>
        <taxon>rosids</taxon>
        <taxon>fabids</taxon>
        <taxon>Rosales</taxon>
        <taxon>Cannabaceae</taxon>
        <taxon>Trema</taxon>
    </lineage>
</organism>
<dbReference type="FunCoup" id="A0A2P5EVB1">
    <property type="interactions" value="474"/>
</dbReference>
<dbReference type="SMART" id="SM00937">
    <property type="entry name" value="PCRF"/>
    <property type="match status" value="1"/>
</dbReference>
<evidence type="ECO:0000259" key="5">
    <source>
        <dbReference type="SMART" id="SM00937"/>
    </source>
</evidence>
<feature type="compositionally biased region" description="Basic and acidic residues" evidence="4">
    <location>
        <begin position="690"/>
        <end position="707"/>
    </location>
</feature>
<dbReference type="EMBL" id="JXTC01000093">
    <property type="protein sequence ID" value="PON89483.1"/>
    <property type="molecule type" value="Genomic_DNA"/>
</dbReference>
<dbReference type="STRING" id="63057.A0A2P5EVB1"/>
<dbReference type="FunFam" id="3.30.160.20:FF:000004">
    <property type="entry name" value="Peptide chain release factor 1"/>
    <property type="match status" value="1"/>
</dbReference>
<comment type="similarity">
    <text evidence="1">Belongs to the prokaryotic/mitochondrial release factor family.</text>
</comment>
<evidence type="ECO:0000256" key="4">
    <source>
        <dbReference type="SAM" id="MobiDB-lite"/>
    </source>
</evidence>
<dbReference type="Gene3D" id="3.30.160.20">
    <property type="match status" value="1"/>
</dbReference>
<feature type="coiled-coil region" evidence="3">
    <location>
        <begin position="255"/>
        <end position="288"/>
    </location>
</feature>
<name>A0A2P5EVB1_TREOI</name>
<dbReference type="InterPro" id="IPR005139">
    <property type="entry name" value="PCRF"/>
</dbReference>
<protein>
    <submittedName>
        <fullName evidence="6">Peptide chain release factor</fullName>
    </submittedName>
</protein>
<feature type="domain" description="Peptide chain release factor" evidence="5">
    <location>
        <begin position="270"/>
        <end position="380"/>
    </location>
</feature>
<dbReference type="InterPro" id="IPR000352">
    <property type="entry name" value="Pep_chain_release_fac_I"/>
</dbReference>
<dbReference type="OrthoDB" id="2019491at2759"/>
<keyword evidence="2" id="KW-0648">Protein biosynthesis</keyword>
<reference evidence="7" key="1">
    <citation type="submission" date="2016-06" db="EMBL/GenBank/DDBJ databases">
        <title>Parallel loss of symbiosis genes in relatives of nitrogen-fixing non-legume Parasponia.</title>
        <authorList>
            <person name="Van Velzen R."/>
            <person name="Holmer R."/>
            <person name="Bu F."/>
            <person name="Rutten L."/>
            <person name="Van Zeijl A."/>
            <person name="Liu W."/>
            <person name="Santuari L."/>
            <person name="Cao Q."/>
            <person name="Sharma T."/>
            <person name="Shen D."/>
            <person name="Roswanjaya Y."/>
            <person name="Wardhani T."/>
            <person name="Kalhor M.S."/>
            <person name="Jansen J."/>
            <person name="Van den Hoogen J."/>
            <person name="Gungor B."/>
            <person name="Hartog M."/>
            <person name="Hontelez J."/>
            <person name="Verver J."/>
            <person name="Yang W.-C."/>
            <person name="Schijlen E."/>
            <person name="Repin R."/>
            <person name="Schilthuizen M."/>
            <person name="Schranz E."/>
            <person name="Heidstra R."/>
            <person name="Miyata K."/>
            <person name="Fedorova E."/>
            <person name="Kohlen W."/>
            <person name="Bisseling T."/>
            <person name="Smit S."/>
            <person name="Geurts R."/>
        </authorList>
    </citation>
    <scope>NUCLEOTIDE SEQUENCE [LARGE SCALE GENOMIC DNA]</scope>
    <source>
        <strain evidence="7">cv. RG33-2</strain>
    </source>
</reference>
<evidence type="ECO:0000256" key="2">
    <source>
        <dbReference type="ARBA" id="ARBA00022917"/>
    </source>
</evidence>
<dbReference type="AlphaFoldDB" id="A0A2P5EVB1"/>
<dbReference type="SUPFAM" id="SSF75620">
    <property type="entry name" value="Release factor"/>
    <property type="match status" value="1"/>
</dbReference>
<dbReference type="PANTHER" id="PTHR43116">
    <property type="entry name" value="PEPTIDE CHAIN RELEASE FACTOR 2"/>
    <property type="match status" value="1"/>
</dbReference>
<evidence type="ECO:0000313" key="7">
    <source>
        <dbReference type="Proteomes" id="UP000237000"/>
    </source>
</evidence>
<dbReference type="Pfam" id="PF03462">
    <property type="entry name" value="PCRF"/>
    <property type="match status" value="1"/>
</dbReference>
<evidence type="ECO:0000256" key="3">
    <source>
        <dbReference type="SAM" id="Coils"/>
    </source>
</evidence>
<accession>A0A2P5EVB1</accession>
<evidence type="ECO:0000256" key="1">
    <source>
        <dbReference type="ARBA" id="ARBA00010835"/>
    </source>
</evidence>
<feature type="region of interest" description="Disordered" evidence="4">
    <location>
        <begin position="673"/>
        <end position="751"/>
    </location>
</feature>
<dbReference type="NCBIfam" id="TIGR00020">
    <property type="entry name" value="prfB"/>
    <property type="match status" value="1"/>
</dbReference>
<dbReference type="InterPro" id="IPR004374">
    <property type="entry name" value="PrfB"/>
</dbReference>
<sequence length="751" mass="83078">MKSLVFRKRSGRSIWVHEPVPFLSTSSLSEPQSRNQNLSRIHDVSNSVHNHSVLDSGSSKFLPKTSKTPSGSLPYRDFSSKFSVSGSKDVVLRSGSAASTTNSYGPERCRFLHSSVKCFVPASRCGVLEKRVSGFSSTVIVSLESCGGLVPLSFFHFFGTQTAMEPSTSDGLTVERIIANDWTILDESENDWKSHAAAVAQAIHLIKKRLQWKKLLVRLNLLSAELSKPDLWNDPVHAGKVSREHGSLMGKMKGVKAFEQELLEHIDMLKLAREENDAELELESLKALLRMRRLSKEKELEALLAGEQDPCSCYIEVQAGAGGTESMDWAAMVMQMYKLWAQRRGYKITVVDEMPGEIAGIKRATTKVDGEYAFGYAKAEVGVHRLVRISPFDSNKRRHTSFAAVAVIPILGDGSSHVQINESDLRIERFRSGGPGGQHANTTESAVRIIHIPTGITATCQNERSQHQNKASAMAVLQSRLDQLEMARQAQMNSQHTQSLTDITWGSQIRSYVLHPYRMVKDLRTNYEVSDPDSVLEGDLDGFIMSYLSASLDKDETDRQTPENLPIDTAGVGRRKGLLGQRIMASSSLITPEDEELKNTTIKMAEQSKVLNTPGAEKQTKRELFDALRQELETPVLEKASKSVWDLILDNNGLGKEISETVERVFCRLSGREPPLFLTTNGETQPGKETGNDKAKERNDETGKEKSNSASKKRSFSEISTVEENDLASKSDDSSALAEEASKSPLKSSKA</sequence>
<dbReference type="InterPro" id="IPR045853">
    <property type="entry name" value="Pep_chain_release_fac_I_sf"/>
</dbReference>
<evidence type="ECO:0000313" key="6">
    <source>
        <dbReference type="EMBL" id="PON89483.1"/>
    </source>
</evidence>
<dbReference type="InParanoid" id="A0A2P5EVB1"/>
<dbReference type="Pfam" id="PF00472">
    <property type="entry name" value="RF-1"/>
    <property type="match status" value="1"/>
</dbReference>
<proteinExistence type="inferred from homology"/>
<dbReference type="Proteomes" id="UP000237000">
    <property type="component" value="Unassembled WGS sequence"/>
</dbReference>
<keyword evidence="3" id="KW-0175">Coiled coil</keyword>
<dbReference type="GO" id="GO:0005737">
    <property type="term" value="C:cytoplasm"/>
    <property type="evidence" value="ECO:0007669"/>
    <property type="project" value="InterPro"/>
</dbReference>
<dbReference type="HAMAP" id="MF_00094">
    <property type="entry name" value="Rel_fac_2"/>
    <property type="match status" value="1"/>
</dbReference>